<dbReference type="Proteomes" id="UP000183203">
    <property type="component" value="Unassembled WGS sequence"/>
</dbReference>
<dbReference type="PANTHER" id="PTHR28047:SF5">
    <property type="entry name" value="PROTEIN DCG1"/>
    <property type="match status" value="1"/>
</dbReference>
<dbReference type="EMBL" id="FMYG01000001">
    <property type="protein sequence ID" value="SDB81868.1"/>
    <property type="molecule type" value="Genomic_DNA"/>
</dbReference>
<gene>
    <name evidence="3" type="ORF">SAMN05216418_0298</name>
</gene>
<sequence length="319" mass="30915">MRILLINPNTSRAMTAKIADAARGVAGPDVLIEAVCPANGAAAIESHTDEIAAAAAVIEAITADLASADPADAYVIACFGDPGLDAAREVAEVPVVGIAEAAMHLAAVSGRHFGVVTTLSRTLGRAHDLVARYGMERSCVSLAATGIPVLDLEDTGSEAVSLIERHGAEAAAGGADVIVLGCAGMADLCTELTARIGVPVVDGVAAAVGMASGMVRMGLGTSKRDEYAKPPRAFVAGLGAPAVAGAGAPVAAGVAGAAGAAVAAGVPVASTEGLGAGSAIRGGKFPPQGADVAPNPHVTVVGSAASTPPPQAADAAVFA</sequence>
<dbReference type="Gene3D" id="3.40.50.12500">
    <property type="match status" value="1"/>
</dbReference>
<dbReference type="InterPro" id="IPR052186">
    <property type="entry name" value="Hydantoin_racemase-like"/>
</dbReference>
<evidence type="ECO:0000256" key="1">
    <source>
        <dbReference type="ARBA" id="ARBA00038414"/>
    </source>
</evidence>
<dbReference type="AlphaFoldDB" id="A0A1G6GIM2"/>
<feature type="region of interest" description="Disordered" evidence="2">
    <location>
        <begin position="285"/>
        <end position="319"/>
    </location>
</feature>
<protein>
    <submittedName>
        <fullName evidence="3">Allantoin racemase</fullName>
    </submittedName>
</protein>
<organism evidence="3 4">
    <name type="scientific">Microbacterium enclense</name>
    <dbReference type="NCBI Taxonomy" id="993073"/>
    <lineage>
        <taxon>Bacteria</taxon>
        <taxon>Bacillati</taxon>
        <taxon>Actinomycetota</taxon>
        <taxon>Actinomycetes</taxon>
        <taxon>Micrococcales</taxon>
        <taxon>Microbacteriaceae</taxon>
        <taxon>Microbacterium</taxon>
    </lineage>
</organism>
<proteinExistence type="inferred from homology"/>
<accession>A0A1G6GIM2</accession>
<evidence type="ECO:0000256" key="2">
    <source>
        <dbReference type="SAM" id="MobiDB-lite"/>
    </source>
</evidence>
<dbReference type="GO" id="GO:0047661">
    <property type="term" value="F:amino-acid racemase activity"/>
    <property type="evidence" value="ECO:0007669"/>
    <property type="project" value="InterPro"/>
</dbReference>
<evidence type="ECO:0000313" key="3">
    <source>
        <dbReference type="EMBL" id="SDB81868.1"/>
    </source>
</evidence>
<dbReference type="Pfam" id="PF01177">
    <property type="entry name" value="Asp_Glu_race"/>
    <property type="match status" value="1"/>
</dbReference>
<dbReference type="InterPro" id="IPR015942">
    <property type="entry name" value="Asp/Glu/hydantoin_racemase"/>
</dbReference>
<dbReference type="RefSeq" id="WP_228375841.1">
    <property type="nucleotide sequence ID" value="NZ_FMYG01000001.1"/>
</dbReference>
<comment type="similarity">
    <text evidence="1">Belongs to the HyuE racemase family.</text>
</comment>
<name>A0A1G6GIM2_9MICO</name>
<reference evidence="3 4" key="1">
    <citation type="submission" date="2016-09" db="EMBL/GenBank/DDBJ databases">
        <authorList>
            <person name="Capua I."/>
            <person name="De Benedictis P."/>
            <person name="Joannis T."/>
            <person name="Lombin L.H."/>
            <person name="Cattoli G."/>
        </authorList>
    </citation>
    <scope>NUCLEOTIDE SEQUENCE [LARGE SCALE GENOMIC DNA]</scope>
    <source>
        <strain evidence="3 4">NIO-1002</strain>
    </source>
</reference>
<dbReference type="PANTHER" id="PTHR28047">
    <property type="entry name" value="PROTEIN DCG1"/>
    <property type="match status" value="1"/>
</dbReference>
<dbReference type="InterPro" id="IPR053714">
    <property type="entry name" value="Iso_Racemase_Enz_sf"/>
</dbReference>
<evidence type="ECO:0000313" key="4">
    <source>
        <dbReference type="Proteomes" id="UP000183203"/>
    </source>
</evidence>